<sequence>MPPGHEIAVDVNRAKLFCCACKDQVYNRDFDAAVILAQTTLSMLASLATSAVQQCAPENLWKRHHIDNKSWIPNMREQYLVADVITPQALGPWTHTCPLPRAPP</sequence>
<dbReference type="GO" id="GO:0016787">
    <property type="term" value="F:hydrolase activity"/>
    <property type="evidence" value="ECO:0007669"/>
    <property type="project" value="UniProtKB-KW"/>
</dbReference>
<dbReference type="Gene3D" id="3.30.40.10">
    <property type="entry name" value="Zinc/RING finger domain, C3HC4 (zinc finger)"/>
    <property type="match status" value="1"/>
</dbReference>
<proteinExistence type="predicted"/>
<protein>
    <submittedName>
        <fullName evidence="1">Ubiquitin carboxyl-terminal hydrolase 22-like</fullName>
    </submittedName>
</protein>
<name>A0A5N5HPU4_9ROSA</name>
<accession>A0A5N5HPU4</accession>
<evidence type="ECO:0000313" key="2">
    <source>
        <dbReference type="Proteomes" id="UP000327157"/>
    </source>
</evidence>
<dbReference type="InterPro" id="IPR013083">
    <property type="entry name" value="Znf_RING/FYVE/PHD"/>
</dbReference>
<dbReference type="Proteomes" id="UP000327157">
    <property type="component" value="Chromosome 8"/>
</dbReference>
<evidence type="ECO:0000313" key="1">
    <source>
        <dbReference type="EMBL" id="KAB2629608.1"/>
    </source>
</evidence>
<keyword evidence="2" id="KW-1185">Reference proteome</keyword>
<dbReference type="AlphaFoldDB" id="A0A5N5HPU4"/>
<dbReference type="EMBL" id="SMOL01000148">
    <property type="protein sequence ID" value="KAB2629608.1"/>
    <property type="molecule type" value="Genomic_DNA"/>
</dbReference>
<comment type="caution">
    <text evidence="1">The sequence shown here is derived from an EMBL/GenBank/DDBJ whole genome shotgun (WGS) entry which is preliminary data.</text>
</comment>
<organism evidence="1 2">
    <name type="scientific">Pyrus ussuriensis x Pyrus communis</name>
    <dbReference type="NCBI Taxonomy" id="2448454"/>
    <lineage>
        <taxon>Eukaryota</taxon>
        <taxon>Viridiplantae</taxon>
        <taxon>Streptophyta</taxon>
        <taxon>Embryophyta</taxon>
        <taxon>Tracheophyta</taxon>
        <taxon>Spermatophyta</taxon>
        <taxon>Magnoliopsida</taxon>
        <taxon>eudicotyledons</taxon>
        <taxon>Gunneridae</taxon>
        <taxon>Pentapetalae</taxon>
        <taxon>rosids</taxon>
        <taxon>fabids</taxon>
        <taxon>Rosales</taxon>
        <taxon>Rosaceae</taxon>
        <taxon>Amygdaloideae</taxon>
        <taxon>Maleae</taxon>
        <taxon>Pyrus</taxon>
    </lineage>
</organism>
<keyword evidence="1" id="KW-0378">Hydrolase</keyword>
<reference evidence="1 2" key="3">
    <citation type="submission" date="2019-11" db="EMBL/GenBank/DDBJ databases">
        <title>A de novo genome assembly of a pear dwarfing rootstock.</title>
        <authorList>
            <person name="Wang F."/>
            <person name="Wang J."/>
            <person name="Li S."/>
            <person name="Zhang Y."/>
            <person name="Fang M."/>
            <person name="Ma L."/>
            <person name="Zhao Y."/>
            <person name="Jiang S."/>
        </authorList>
    </citation>
    <scope>NUCLEOTIDE SEQUENCE [LARGE SCALE GENOMIC DNA]</scope>
    <source>
        <strain evidence="1">S2</strain>
        <tissue evidence="1">Leaf</tissue>
    </source>
</reference>
<reference evidence="2" key="2">
    <citation type="submission" date="2019-10" db="EMBL/GenBank/DDBJ databases">
        <title>A de novo genome assembly of a pear dwarfing rootstock.</title>
        <authorList>
            <person name="Wang F."/>
            <person name="Wang J."/>
            <person name="Li S."/>
            <person name="Zhang Y."/>
            <person name="Fang M."/>
            <person name="Ma L."/>
            <person name="Zhao Y."/>
            <person name="Jiang S."/>
        </authorList>
    </citation>
    <scope>NUCLEOTIDE SEQUENCE [LARGE SCALE GENOMIC DNA]</scope>
</reference>
<gene>
    <name evidence="1" type="ORF">D8674_034403</name>
</gene>
<reference evidence="1 2" key="1">
    <citation type="submission" date="2019-09" db="EMBL/GenBank/DDBJ databases">
        <authorList>
            <person name="Ou C."/>
        </authorList>
    </citation>
    <scope>NUCLEOTIDE SEQUENCE [LARGE SCALE GENOMIC DNA]</scope>
    <source>
        <strain evidence="1">S2</strain>
        <tissue evidence="1">Leaf</tissue>
    </source>
</reference>
<dbReference type="OrthoDB" id="10479929at2759"/>